<dbReference type="GeneID" id="17296675"/>
<evidence type="ECO:0000256" key="1">
    <source>
        <dbReference type="SAM" id="MobiDB-lite"/>
    </source>
</evidence>
<name>L1IVN4_GUITC</name>
<dbReference type="RefSeq" id="XP_005826880.1">
    <property type="nucleotide sequence ID" value="XM_005826823.1"/>
</dbReference>
<dbReference type="Proteomes" id="UP000011087">
    <property type="component" value="Unassembled WGS sequence"/>
</dbReference>
<feature type="compositionally biased region" description="Polar residues" evidence="1">
    <location>
        <begin position="90"/>
        <end position="113"/>
    </location>
</feature>
<dbReference type="InterPro" id="IPR002052">
    <property type="entry name" value="DNA_methylase_N6_adenine_CS"/>
</dbReference>
<dbReference type="AlphaFoldDB" id="L1IVN4"/>
<keyword evidence="2" id="KW-0732">Signal</keyword>
<evidence type="ECO:0000313" key="4">
    <source>
        <dbReference type="EnsemblProtists" id="EKX39900"/>
    </source>
</evidence>
<dbReference type="GO" id="GO:0003676">
    <property type="term" value="F:nucleic acid binding"/>
    <property type="evidence" value="ECO:0007669"/>
    <property type="project" value="InterPro"/>
</dbReference>
<dbReference type="GO" id="GO:0008168">
    <property type="term" value="F:methyltransferase activity"/>
    <property type="evidence" value="ECO:0007669"/>
    <property type="project" value="InterPro"/>
</dbReference>
<evidence type="ECO:0000313" key="5">
    <source>
        <dbReference type="Proteomes" id="UP000011087"/>
    </source>
</evidence>
<keyword evidence="5" id="KW-1185">Reference proteome</keyword>
<dbReference type="eggNOG" id="ENOG502S29B">
    <property type="taxonomic scope" value="Eukaryota"/>
</dbReference>
<dbReference type="HOGENOM" id="CLU_669883_0_0_1"/>
<proteinExistence type="predicted"/>
<dbReference type="OrthoDB" id="203687at2759"/>
<dbReference type="KEGG" id="gtt:GUITHDRAFT_113893"/>
<feature type="compositionally biased region" description="Basic and acidic residues" evidence="1">
    <location>
        <begin position="129"/>
        <end position="140"/>
    </location>
</feature>
<feature type="signal peptide" evidence="2">
    <location>
        <begin position="1"/>
        <end position="22"/>
    </location>
</feature>
<accession>L1IVN4</accession>
<reference evidence="5" key="2">
    <citation type="submission" date="2012-11" db="EMBL/GenBank/DDBJ databases">
        <authorList>
            <person name="Kuo A."/>
            <person name="Curtis B.A."/>
            <person name="Tanifuji G."/>
            <person name="Burki F."/>
            <person name="Gruber A."/>
            <person name="Irimia M."/>
            <person name="Maruyama S."/>
            <person name="Arias M.C."/>
            <person name="Ball S.G."/>
            <person name="Gile G.H."/>
            <person name="Hirakawa Y."/>
            <person name="Hopkins J.F."/>
            <person name="Rensing S.A."/>
            <person name="Schmutz J."/>
            <person name="Symeonidi A."/>
            <person name="Elias M."/>
            <person name="Eveleigh R.J."/>
            <person name="Herman E.K."/>
            <person name="Klute M.J."/>
            <person name="Nakayama T."/>
            <person name="Obornik M."/>
            <person name="Reyes-Prieto A."/>
            <person name="Armbrust E.V."/>
            <person name="Aves S.J."/>
            <person name="Beiko R.G."/>
            <person name="Coutinho P."/>
            <person name="Dacks J.B."/>
            <person name="Durnford D.G."/>
            <person name="Fast N.M."/>
            <person name="Green B.R."/>
            <person name="Grisdale C."/>
            <person name="Hempe F."/>
            <person name="Henrissat B."/>
            <person name="Hoppner M.P."/>
            <person name="Ishida K.-I."/>
            <person name="Kim E."/>
            <person name="Koreny L."/>
            <person name="Kroth P.G."/>
            <person name="Liu Y."/>
            <person name="Malik S.-B."/>
            <person name="Maier U.G."/>
            <person name="McRose D."/>
            <person name="Mock T."/>
            <person name="Neilson J.A."/>
            <person name="Onodera N.T."/>
            <person name="Poole A.M."/>
            <person name="Pritham E.J."/>
            <person name="Richards T.A."/>
            <person name="Rocap G."/>
            <person name="Roy S.W."/>
            <person name="Sarai C."/>
            <person name="Schaack S."/>
            <person name="Shirato S."/>
            <person name="Slamovits C.H."/>
            <person name="Spencer D.F."/>
            <person name="Suzuki S."/>
            <person name="Worden A.Z."/>
            <person name="Zauner S."/>
            <person name="Barry K."/>
            <person name="Bell C."/>
            <person name="Bharti A.K."/>
            <person name="Crow J.A."/>
            <person name="Grimwood J."/>
            <person name="Kramer R."/>
            <person name="Lindquist E."/>
            <person name="Lucas S."/>
            <person name="Salamov A."/>
            <person name="McFadden G.I."/>
            <person name="Lane C.E."/>
            <person name="Keeling P.J."/>
            <person name="Gray M.W."/>
            <person name="Grigoriev I.V."/>
            <person name="Archibald J.M."/>
        </authorList>
    </citation>
    <scope>NUCLEOTIDE SEQUENCE</scope>
    <source>
        <strain evidence="5">CCMP2712</strain>
    </source>
</reference>
<dbReference type="GO" id="GO:0032259">
    <property type="term" value="P:methylation"/>
    <property type="evidence" value="ECO:0007669"/>
    <property type="project" value="InterPro"/>
</dbReference>
<dbReference type="OMA" id="YLWCGSA"/>
<dbReference type="PROSITE" id="PS00092">
    <property type="entry name" value="N6_MTASE"/>
    <property type="match status" value="1"/>
</dbReference>
<evidence type="ECO:0000256" key="2">
    <source>
        <dbReference type="SAM" id="SignalP"/>
    </source>
</evidence>
<dbReference type="PANTHER" id="PTHR39444">
    <property type="entry name" value="SITE-SPECIFIC DNA-METHYLTRANSFERASE (ADENINE-SPECIFIC)"/>
    <property type="match status" value="1"/>
</dbReference>
<sequence length="411" mass="46320">MVIPKSLIILTAWQVSTRLALADPLPCGSKSVRADPPAVCKGPAPPSRDDGVITMERDLKVKQEMRKRRQEESPQMTATNKRAAKRKTSSDQGESAGNHARSSWGESTKTSFMSHFEKSKVKGASRTSLESDKSGHEVEQGKVTASAAVSKHRKASHPDQGNNSKKRHERGPKGTEPTSSIHNHPFPTEYGDHFETSKVAIHDIAPILQQFAKVSGKQASSLAIYDPYYCDGAVIEHFRQEGFHNVHNLNVDCYQVWKSATTSSDFDIVVTNPPFSGDHKQKCLEHCVKREQAWMVLLPAYCATKNYFQELMSNWKERGKVFYGIPKVRYDFEHPEGTGHAVSPFFSIWFVYLGKHTEEIFSWYKKRYGDEGPLKLARTVEDLAANKAVDNRKRLNPRQRAALKKKKQILP</sequence>
<protein>
    <submittedName>
        <fullName evidence="3 4">Uncharacterized protein</fullName>
    </submittedName>
</protein>
<reference evidence="3 5" key="1">
    <citation type="journal article" date="2012" name="Nature">
        <title>Algal genomes reveal evolutionary mosaicism and the fate of nucleomorphs.</title>
        <authorList>
            <consortium name="DOE Joint Genome Institute"/>
            <person name="Curtis B.A."/>
            <person name="Tanifuji G."/>
            <person name="Burki F."/>
            <person name="Gruber A."/>
            <person name="Irimia M."/>
            <person name="Maruyama S."/>
            <person name="Arias M.C."/>
            <person name="Ball S.G."/>
            <person name="Gile G.H."/>
            <person name="Hirakawa Y."/>
            <person name="Hopkins J.F."/>
            <person name="Kuo A."/>
            <person name="Rensing S.A."/>
            <person name="Schmutz J."/>
            <person name="Symeonidi A."/>
            <person name="Elias M."/>
            <person name="Eveleigh R.J."/>
            <person name="Herman E.K."/>
            <person name="Klute M.J."/>
            <person name="Nakayama T."/>
            <person name="Obornik M."/>
            <person name="Reyes-Prieto A."/>
            <person name="Armbrust E.V."/>
            <person name="Aves S.J."/>
            <person name="Beiko R.G."/>
            <person name="Coutinho P."/>
            <person name="Dacks J.B."/>
            <person name="Durnford D.G."/>
            <person name="Fast N.M."/>
            <person name="Green B.R."/>
            <person name="Grisdale C.J."/>
            <person name="Hempel F."/>
            <person name="Henrissat B."/>
            <person name="Hoppner M.P."/>
            <person name="Ishida K."/>
            <person name="Kim E."/>
            <person name="Koreny L."/>
            <person name="Kroth P.G."/>
            <person name="Liu Y."/>
            <person name="Malik S.B."/>
            <person name="Maier U.G."/>
            <person name="McRose D."/>
            <person name="Mock T."/>
            <person name="Neilson J.A."/>
            <person name="Onodera N.T."/>
            <person name="Poole A.M."/>
            <person name="Pritham E.J."/>
            <person name="Richards T.A."/>
            <person name="Rocap G."/>
            <person name="Roy S.W."/>
            <person name="Sarai C."/>
            <person name="Schaack S."/>
            <person name="Shirato S."/>
            <person name="Slamovits C.H."/>
            <person name="Spencer D.F."/>
            <person name="Suzuki S."/>
            <person name="Worden A.Z."/>
            <person name="Zauner S."/>
            <person name="Barry K."/>
            <person name="Bell C."/>
            <person name="Bharti A.K."/>
            <person name="Crow J.A."/>
            <person name="Grimwood J."/>
            <person name="Kramer R."/>
            <person name="Lindquist E."/>
            <person name="Lucas S."/>
            <person name="Salamov A."/>
            <person name="McFadden G.I."/>
            <person name="Lane C.E."/>
            <person name="Keeling P.J."/>
            <person name="Gray M.W."/>
            <person name="Grigoriev I.V."/>
            <person name="Archibald J.M."/>
        </authorList>
    </citation>
    <scope>NUCLEOTIDE SEQUENCE</scope>
    <source>
        <strain evidence="3 5">CCMP2712</strain>
    </source>
</reference>
<dbReference type="EMBL" id="JH993035">
    <property type="protein sequence ID" value="EKX39900.1"/>
    <property type="molecule type" value="Genomic_DNA"/>
</dbReference>
<dbReference type="SUPFAM" id="SSF53335">
    <property type="entry name" value="S-adenosyl-L-methionine-dependent methyltransferases"/>
    <property type="match status" value="1"/>
</dbReference>
<reference evidence="4" key="3">
    <citation type="submission" date="2015-06" db="UniProtKB">
        <authorList>
            <consortium name="EnsemblProtists"/>
        </authorList>
    </citation>
    <scope>IDENTIFICATION</scope>
</reference>
<dbReference type="InterPro" id="IPR029063">
    <property type="entry name" value="SAM-dependent_MTases_sf"/>
</dbReference>
<feature type="compositionally biased region" description="Basic and acidic residues" evidence="1">
    <location>
        <begin position="47"/>
        <end position="72"/>
    </location>
</feature>
<feature type="chain" id="PRO_5008770487" evidence="2">
    <location>
        <begin position="23"/>
        <end position="411"/>
    </location>
</feature>
<gene>
    <name evidence="3" type="ORF">GUITHDRAFT_113893</name>
</gene>
<dbReference type="PaxDb" id="55529-EKX39900"/>
<dbReference type="EnsemblProtists" id="EKX39900">
    <property type="protein sequence ID" value="EKX39900"/>
    <property type="gene ID" value="GUITHDRAFT_113893"/>
</dbReference>
<evidence type="ECO:0000313" key="3">
    <source>
        <dbReference type="EMBL" id="EKX39900.1"/>
    </source>
</evidence>
<dbReference type="PANTHER" id="PTHR39444:SF3">
    <property type="entry name" value="SITE-SPECIFIC DNA-METHYLTRANSFERASE (ADENINE-SPECIFIC)"/>
    <property type="match status" value="1"/>
</dbReference>
<organism evidence="3">
    <name type="scientific">Guillardia theta (strain CCMP2712)</name>
    <name type="common">Cryptophyte</name>
    <dbReference type="NCBI Taxonomy" id="905079"/>
    <lineage>
        <taxon>Eukaryota</taxon>
        <taxon>Cryptophyceae</taxon>
        <taxon>Pyrenomonadales</taxon>
        <taxon>Geminigeraceae</taxon>
        <taxon>Guillardia</taxon>
    </lineage>
</organism>
<feature type="region of interest" description="Disordered" evidence="1">
    <location>
        <begin position="28"/>
        <end position="189"/>
    </location>
</feature>